<name>A0AAN8N5A4_9PEZI</name>
<dbReference type="Proteomes" id="UP001313282">
    <property type="component" value="Unassembled WGS sequence"/>
</dbReference>
<feature type="signal peptide" evidence="2">
    <location>
        <begin position="1"/>
        <end position="19"/>
    </location>
</feature>
<dbReference type="EMBL" id="JAVHNR010000002">
    <property type="protein sequence ID" value="KAK6350548.1"/>
    <property type="molecule type" value="Genomic_DNA"/>
</dbReference>
<evidence type="ECO:0000256" key="2">
    <source>
        <dbReference type="SAM" id="SignalP"/>
    </source>
</evidence>
<evidence type="ECO:0000313" key="4">
    <source>
        <dbReference type="Proteomes" id="UP001313282"/>
    </source>
</evidence>
<gene>
    <name evidence="3" type="ORF">TWF718_003738</name>
</gene>
<feature type="compositionally biased region" description="Polar residues" evidence="1">
    <location>
        <begin position="326"/>
        <end position="335"/>
    </location>
</feature>
<accession>A0AAN8N5A4</accession>
<proteinExistence type="predicted"/>
<feature type="region of interest" description="Disordered" evidence="1">
    <location>
        <begin position="316"/>
        <end position="358"/>
    </location>
</feature>
<feature type="compositionally biased region" description="Polar residues" evidence="1">
    <location>
        <begin position="417"/>
        <end position="427"/>
    </location>
</feature>
<reference evidence="3 4" key="1">
    <citation type="submission" date="2019-10" db="EMBL/GenBank/DDBJ databases">
        <authorList>
            <person name="Palmer J.M."/>
        </authorList>
    </citation>
    <scope>NUCLEOTIDE SEQUENCE [LARGE SCALE GENOMIC DNA]</scope>
    <source>
        <strain evidence="3 4">TWF718</strain>
    </source>
</reference>
<dbReference type="AlphaFoldDB" id="A0AAN8N5A4"/>
<keyword evidence="4" id="KW-1185">Reference proteome</keyword>
<feature type="region of interest" description="Disordered" evidence="1">
    <location>
        <begin position="56"/>
        <end position="101"/>
    </location>
</feature>
<feature type="region of interest" description="Disordered" evidence="1">
    <location>
        <begin position="373"/>
        <end position="427"/>
    </location>
</feature>
<feature type="chain" id="PRO_5042989854" evidence="2">
    <location>
        <begin position="20"/>
        <end position="427"/>
    </location>
</feature>
<protein>
    <submittedName>
        <fullName evidence="3">Uncharacterized protein</fullName>
    </submittedName>
</protein>
<evidence type="ECO:0000256" key="1">
    <source>
        <dbReference type="SAM" id="MobiDB-lite"/>
    </source>
</evidence>
<organism evidence="3 4">
    <name type="scientific">Orbilia javanica</name>
    <dbReference type="NCBI Taxonomy" id="47235"/>
    <lineage>
        <taxon>Eukaryota</taxon>
        <taxon>Fungi</taxon>
        <taxon>Dikarya</taxon>
        <taxon>Ascomycota</taxon>
        <taxon>Pezizomycotina</taxon>
        <taxon>Orbiliomycetes</taxon>
        <taxon>Orbiliales</taxon>
        <taxon>Orbiliaceae</taxon>
        <taxon>Orbilia</taxon>
    </lineage>
</organism>
<sequence>MLSKRILLLLVPCAAFVVAEDTTTGEGDHEAKIEARFTITLSTSWADYPNKPTDLLTDPNAYSPKPTPTTLQTVARQPRDTNAESTATAMAAEKSTDKPGFEEPMEPGLKYASIGQHVLFYGEHSEDDIKALDKVLAQAKDLYSSDDLRCYAPYRTSKYLPGADMTGYLETRILACEDGYSLRYGVHQMGTARSDLCQYVGSTFPGKMQAMIQNGTVETITPHSIEDDKYRLIASSYVRRVAWDIRFGFEKKGCPDRNGKDEEKDEYVKTFTPDEWRKYAEDKPEIIRYDLAELLFHPTKAYPPVHVPTLGQLPAQPTLQLPDPVSTGTQTTEQTPKMVRRDEKQPPAQGAEEDIAPIESIRKKMAAGFLLRGAGLGAEPDPTPDTEPPVGETAAILPPEPTPIPFNPADPMFSDPPTHTLSYIQPA</sequence>
<evidence type="ECO:0000313" key="3">
    <source>
        <dbReference type="EMBL" id="KAK6350548.1"/>
    </source>
</evidence>
<feature type="compositionally biased region" description="Pro residues" evidence="1">
    <location>
        <begin position="398"/>
        <end position="408"/>
    </location>
</feature>
<comment type="caution">
    <text evidence="3">The sequence shown here is derived from an EMBL/GenBank/DDBJ whole genome shotgun (WGS) entry which is preliminary data.</text>
</comment>
<keyword evidence="2" id="KW-0732">Signal</keyword>